<dbReference type="EMBL" id="JABBPN010000005">
    <property type="protein sequence ID" value="NMO95701.1"/>
    <property type="molecule type" value="Genomic_DNA"/>
</dbReference>
<dbReference type="Gene3D" id="3.60.20.10">
    <property type="entry name" value="Glutamine Phosphoribosylpyrophosphate, subunit 1, domain 1"/>
    <property type="match status" value="1"/>
</dbReference>
<keyword evidence="4 9" id="KW-0547">Nucleotide-binding</keyword>
<dbReference type="Pfam" id="PF00733">
    <property type="entry name" value="Asn_synthase"/>
    <property type="match status" value="1"/>
</dbReference>
<dbReference type="InterPro" id="IPR029055">
    <property type="entry name" value="Ntn_hydrolases_N"/>
</dbReference>
<protein>
    <recommendedName>
        <fullName evidence="3">asparagine synthase (glutamine-hydrolyzing)</fullName>
        <ecNumber evidence="3">6.3.5.4</ecNumber>
    </recommendedName>
</protein>
<dbReference type="GO" id="GO:0006529">
    <property type="term" value="P:asparagine biosynthetic process"/>
    <property type="evidence" value="ECO:0007669"/>
    <property type="project" value="UniProtKB-KW"/>
</dbReference>
<organism evidence="11 12">
    <name type="scientific">Paenibacillus lemnae</name>
    <dbReference type="NCBI Taxonomy" id="1330551"/>
    <lineage>
        <taxon>Bacteria</taxon>
        <taxon>Bacillati</taxon>
        <taxon>Bacillota</taxon>
        <taxon>Bacilli</taxon>
        <taxon>Bacillales</taxon>
        <taxon>Paenibacillaceae</taxon>
        <taxon>Paenibacillus</taxon>
    </lineage>
</organism>
<evidence type="ECO:0000256" key="4">
    <source>
        <dbReference type="ARBA" id="ARBA00022741"/>
    </source>
</evidence>
<comment type="similarity">
    <text evidence="2">Belongs to the asparagine synthetase family.</text>
</comment>
<gene>
    <name evidence="11" type="ORF">HII30_07935</name>
</gene>
<dbReference type="InterPro" id="IPR006426">
    <property type="entry name" value="Asn_synth_AEB"/>
</dbReference>
<evidence type="ECO:0000256" key="8">
    <source>
        <dbReference type="ARBA" id="ARBA00048741"/>
    </source>
</evidence>
<dbReference type="InterPro" id="IPR033738">
    <property type="entry name" value="AsnB_N"/>
</dbReference>
<keyword evidence="6" id="KW-0028">Amino-acid biosynthesis</keyword>
<sequence>MSAIAGIYRLDSQSVQAEHGHLVMEVLAHFPADQRAVWNQGPVMLGCHAQWMTLQSTQEQLPHYDPVRKLAITADIILDNRDELLDQLMVHHALRSRMTDSEIVLKSYEKWGSRMPERLIGDFAFVIWDEEKQLLFGARDFSGARTLYYHHSERHFSFCTMIKPLLSLPYVHKQLNENWLAQFMAISGVFEPPDVSTTVYDGIHQLPPSHMMTITRNQISLTKYNALRNVVPLQLSSSQEYEEAFRDVFQRAVMSRLCRSHKQAGAYLSGGLDSGSVVSFAAKALQQQNRPLQTFSYVPEDEFEDWTPKRRLADERPLIAQTVQFVENIQPRYLDFKGSSAFSEMDDWLDILESPYKFFDNSFWLRGIHEQASRADIGILLNGQRGNYSISWGPALDYYGRLMRSFNWIQLTREVKQYSKNTNISRKALYSVICRKAFPGINRLKPAASSHEWPQWIHSDFAKKTGVYDQLQDRSFTGIGSTYDLPDDPLVARQVHFDRVNVWSTTGTSGSKLSLRYGIGGHDPTNDLRVIRFCLSAPIEQFVQQGMDRALIRRSTKGWLPDSIRLNQRTRGIQAADSIHRLRNHWPQMITELEQMQQDTQIQQMINMPVVEKAIQEARHGIHPNQAYHAPIKLLMRSLILYRFLKKTF</sequence>
<keyword evidence="5 9" id="KW-0067">ATP-binding</keyword>
<dbReference type="InterPro" id="IPR001962">
    <property type="entry name" value="Asn_synthase"/>
</dbReference>
<dbReference type="AlphaFoldDB" id="A0A848M654"/>
<dbReference type="PROSITE" id="PS51278">
    <property type="entry name" value="GATASE_TYPE_2"/>
    <property type="match status" value="1"/>
</dbReference>
<keyword evidence="12" id="KW-1185">Reference proteome</keyword>
<dbReference type="RefSeq" id="WP_169504476.1">
    <property type="nucleotide sequence ID" value="NZ_JABBPN010000005.1"/>
</dbReference>
<comment type="caution">
    <text evidence="11">The sequence shown here is derived from an EMBL/GenBank/DDBJ whole genome shotgun (WGS) entry which is preliminary data.</text>
</comment>
<dbReference type="InterPro" id="IPR017932">
    <property type="entry name" value="GATase_2_dom"/>
</dbReference>
<dbReference type="Gene3D" id="3.40.50.620">
    <property type="entry name" value="HUPs"/>
    <property type="match status" value="2"/>
</dbReference>
<proteinExistence type="inferred from homology"/>
<evidence type="ECO:0000256" key="5">
    <source>
        <dbReference type="ARBA" id="ARBA00022840"/>
    </source>
</evidence>
<dbReference type="InterPro" id="IPR014729">
    <property type="entry name" value="Rossmann-like_a/b/a_fold"/>
</dbReference>
<name>A0A848M654_PAELE</name>
<keyword evidence="6" id="KW-0061">Asparagine biosynthesis</keyword>
<feature type="domain" description="Glutamine amidotransferase type-2" evidence="10">
    <location>
        <begin position="2"/>
        <end position="217"/>
    </location>
</feature>
<keyword evidence="7" id="KW-0315">Glutamine amidotransferase</keyword>
<evidence type="ECO:0000259" key="10">
    <source>
        <dbReference type="PROSITE" id="PS51278"/>
    </source>
</evidence>
<dbReference type="CDD" id="cd00712">
    <property type="entry name" value="AsnB"/>
    <property type="match status" value="1"/>
</dbReference>
<feature type="binding site" evidence="9">
    <location>
        <position position="100"/>
    </location>
    <ligand>
        <name>L-glutamine</name>
        <dbReference type="ChEBI" id="CHEBI:58359"/>
    </ligand>
</feature>
<evidence type="ECO:0000256" key="6">
    <source>
        <dbReference type="ARBA" id="ARBA00022888"/>
    </source>
</evidence>
<accession>A0A848M654</accession>
<reference evidence="11 12" key="1">
    <citation type="submission" date="2020-04" db="EMBL/GenBank/DDBJ databases">
        <title>Paenibacillus algicola sp. nov., a novel marine bacterium producing alginate lyase.</title>
        <authorList>
            <person name="Huang H."/>
        </authorList>
    </citation>
    <scope>NUCLEOTIDE SEQUENCE [LARGE SCALE GENOMIC DNA]</scope>
    <source>
        <strain evidence="11 12">L7-75</strain>
    </source>
</reference>
<evidence type="ECO:0000256" key="7">
    <source>
        <dbReference type="ARBA" id="ARBA00022962"/>
    </source>
</evidence>
<dbReference type="Proteomes" id="UP000565468">
    <property type="component" value="Unassembled WGS sequence"/>
</dbReference>
<dbReference type="PIRSF" id="PIRSF001589">
    <property type="entry name" value="Asn_synthetase_glu-h"/>
    <property type="match status" value="1"/>
</dbReference>
<evidence type="ECO:0000256" key="3">
    <source>
        <dbReference type="ARBA" id="ARBA00012737"/>
    </source>
</evidence>
<dbReference type="SUPFAM" id="SSF52402">
    <property type="entry name" value="Adenine nucleotide alpha hydrolases-like"/>
    <property type="match status" value="1"/>
</dbReference>
<dbReference type="GO" id="GO:0004066">
    <property type="term" value="F:asparagine synthase (glutamine-hydrolyzing) activity"/>
    <property type="evidence" value="ECO:0007669"/>
    <property type="project" value="UniProtKB-EC"/>
</dbReference>
<comment type="pathway">
    <text evidence="1">Amino-acid biosynthesis; L-asparagine biosynthesis; L-asparagine from L-aspartate (L-Gln route): step 1/1.</text>
</comment>
<dbReference type="PANTHER" id="PTHR43284">
    <property type="entry name" value="ASPARAGINE SYNTHETASE (GLUTAMINE-HYDROLYZING)"/>
    <property type="match status" value="1"/>
</dbReference>
<dbReference type="EC" id="6.3.5.4" evidence="3"/>
<evidence type="ECO:0000313" key="11">
    <source>
        <dbReference type="EMBL" id="NMO95701.1"/>
    </source>
</evidence>
<evidence type="ECO:0000256" key="2">
    <source>
        <dbReference type="ARBA" id="ARBA00005752"/>
    </source>
</evidence>
<comment type="catalytic activity">
    <reaction evidence="8">
        <text>L-aspartate + L-glutamine + ATP + H2O = L-asparagine + L-glutamate + AMP + diphosphate + H(+)</text>
        <dbReference type="Rhea" id="RHEA:12228"/>
        <dbReference type="ChEBI" id="CHEBI:15377"/>
        <dbReference type="ChEBI" id="CHEBI:15378"/>
        <dbReference type="ChEBI" id="CHEBI:29985"/>
        <dbReference type="ChEBI" id="CHEBI:29991"/>
        <dbReference type="ChEBI" id="CHEBI:30616"/>
        <dbReference type="ChEBI" id="CHEBI:33019"/>
        <dbReference type="ChEBI" id="CHEBI:58048"/>
        <dbReference type="ChEBI" id="CHEBI:58359"/>
        <dbReference type="ChEBI" id="CHEBI:456215"/>
        <dbReference type="EC" id="6.3.5.4"/>
    </reaction>
</comment>
<dbReference type="InterPro" id="IPR051786">
    <property type="entry name" value="ASN_synthetase/amidase"/>
</dbReference>
<evidence type="ECO:0000256" key="1">
    <source>
        <dbReference type="ARBA" id="ARBA00005187"/>
    </source>
</evidence>
<dbReference type="Pfam" id="PF13537">
    <property type="entry name" value="GATase_7"/>
    <property type="match status" value="1"/>
</dbReference>
<dbReference type="GO" id="GO:0005524">
    <property type="term" value="F:ATP binding"/>
    <property type="evidence" value="ECO:0007669"/>
    <property type="project" value="UniProtKB-KW"/>
</dbReference>
<feature type="binding site" evidence="9">
    <location>
        <position position="298"/>
    </location>
    <ligand>
        <name>ATP</name>
        <dbReference type="ChEBI" id="CHEBI:30616"/>
    </ligand>
</feature>
<dbReference type="SUPFAM" id="SSF56235">
    <property type="entry name" value="N-terminal nucleophile aminohydrolases (Ntn hydrolases)"/>
    <property type="match status" value="1"/>
</dbReference>
<evidence type="ECO:0000256" key="9">
    <source>
        <dbReference type="PIRSR" id="PIRSR001589-2"/>
    </source>
</evidence>
<dbReference type="PANTHER" id="PTHR43284:SF1">
    <property type="entry name" value="ASPARAGINE SYNTHETASE"/>
    <property type="match status" value="1"/>
</dbReference>
<evidence type="ECO:0000313" key="12">
    <source>
        <dbReference type="Proteomes" id="UP000565468"/>
    </source>
</evidence>